<dbReference type="Proteomes" id="UP001288320">
    <property type="component" value="Unassembled WGS sequence"/>
</dbReference>
<sequence>MQDSSQIDSLVAWRLAKTVRDRRESLGMSQEDLALRANLNRTTLQSLESGRSDHKTGKPSNPQLRTLLQLARALEMSAGELLGEAERLYDQALREEGL</sequence>
<dbReference type="Pfam" id="PF01381">
    <property type="entry name" value="HTH_3"/>
    <property type="match status" value="1"/>
</dbReference>
<dbReference type="SUPFAM" id="SSF47413">
    <property type="entry name" value="lambda repressor-like DNA-binding domains"/>
    <property type="match status" value="1"/>
</dbReference>
<dbReference type="GO" id="GO:0003677">
    <property type="term" value="F:DNA binding"/>
    <property type="evidence" value="ECO:0007669"/>
    <property type="project" value="InterPro"/>
</dbReference>
<dbReference type="InterPro" id="IPR001387">
    <property type="entry name" value="Cro/C1-type_HTH"/>
</dbReference>
<accession>A0AAW9H9Z6</accession>
<evidence type="ECO:0000259" key="1">
    <source>
        <dbReference type="PROSITE" id="PS50943"/>
    </source>
</evidence>
<dbReference type="Gene3D" id="1.10.260.40">
    <property type="entry name" value="lambda repressor-like DNA-binding domains"/>
    <property type="match status" value="1"/>
</dbReference>
<dbReference type="PROSITE" id="PS50943">
    <property type="entry name" value="HTH_CROC1"/>
    <property type="match status" value="1"/>
</dbReference>
<protein>
    <submittedName>
        <fullName evidence="2">Helix-turn-helix transcriptional regulator</fullName>
    </submittedName>
</protein>
<organism evidence="2 5">
    <name type="scientific">Actinotignum timonense</name>
    <dbReference type="NCBI Taxonomy" id="1870995"/>
    <lineage>
        <taxon>Bacteria</taxon>
        <taxon>Bacillati</taxon>
        <taxon>Actinomycetota</taxon>
        <taxon>Actinomycetes</taxon>
        <taxon>Actinomycetales</taxon>
        <taxon>Actinomycetaceae</taxon>
        <taxon>Actinotignum</taxon>
    </lineage>
</organism>
<dbReference type="Proteomes" id="UP001284901">
    <property type="component" value="Unassembled WGS sequence"/>
</dbReference>
<dbReference type="CDD" id="cd00093">
    <property type="entry name" value="HTH_XRE"/>
    <property type="match status" value="1"/>
</dbReference>
<dbReference type="EMBL" id="JAWNFV010000002">
    <property type="protein sequence ID" value="MDY5139937.1"/>
    <property type="molecule type" value="Genomic_DNA"/>
</dbReference>
<feature type="domain" description="HTH cro/C1-type" evidence="1">
    <location>
        <begin position="19"/>
        <end position="81"/>
    </location>
</feature>
<dbReference type="GeneID" id="92814248"/>
<evidence type="ECO:0000313" key="5">
    <source>
        <dbReference type="Proteomes" id="UP001288320"/>
    </source>
</evidence>
<comment type="caution">
    <text evidence="2">The sequence shown here is derived from an EMBL/GenBank/DDBJ whole genome shotgun (WGS) entry which is preliminary data.</text>
</comment>
<reference evidence="2 4" key="1">
    <citation type="submission" date="2023-10" db="EMBL/GenBank/DDBJ databases">
        <title>Whole Genome based description of the genera Actinobaculum and Actinotignum reveals a complex phylogenetic relationship within the species included in the genus Actinotignum.</title>
        <authorList>
            <person name="Jensen C.S."/>
            <person name="Dargis R."/>
            <person name="Kemp M."/>
            <person name="Christensen J.J."/>
        </authorList>
    </citation>
    <scope>NUCLEOTIDE SEQUENCE</scope>
    <source>
        <strain evidence="3 4">SLA_B089</strain>
        <strain evidence="2">SLA_B245</strain>
    </source>
</reference>
<dbReference type="AlphaFoldDB" id="A0AAW9H9Z6"/>
<evidence type="ECO:0000313" key="3">
    <source>
        <dbReference type="EMBL" id="MDY5146292.1"/>
    </source>
</evidence>
<gene>
    <name evidence="2" type="ORF">R6G74_01210</name>
    <name evidence="3" type="ORF">R6P33_04545</name>
</gene>
<dbReference type="InterPro" id="IPR010982">
    <property type="entry name" value="Lambda_DNA-bd_dom_sf"/>
</dbReference>
<proteinExistence type="predicted"/>
<evidence type="ECO:0000313" key="2">
    <source>
        <dbReference type="EMBL" id="MDY5139937.1"/>
    </source>
</evidence>
<evidence type="ECO:0000313" key="4">
    <source>
        <dbReference type="Proteomes" id="UP001284901"/>
    </source>
</evidence>
<keyword evidence="4" id="KW-1185">Reference proteome</keyword>
<dbReference type="EMBL" id="JAWNFY010000010">
    <property type="protein sequence ID" value="MDY5146292.1"/>
    <property type="molecule type" value="Genomic_DNA"/>
</dbReference>
<dbReference type="RefSeq" id="WP_051278575.1">
    <property type="nucleotide sequence ID" value="NZ_CAUPFC010000008.1"/>
</dbReference>
<name>A0AAW9H9Z6_9ACTO</name>
<dbReference type="SMART" id="SM00530">
    <property type="entry name" value="HTH_XRE"/>
    <property type="match status" value="1"/>
</dbReference>